<protein>
    <submittedName>
        <fullName evidence="2">Uncharacterized protein</fullName>
    </submittedName>
</protein>
<organism evidence="2 3">
    <name type="scientific">Gordonia sihwensis NBRC 108236</name>
    <dbReference type="NCBI Taxonomy" id="1223544"/>
    <lineage>
        <taxon>Bacteria</taxon>
        <taxon>Bacillati</taxon>
        <taxon>Actinomycetota</taxon>
        <taxon>Actinomycetes</taxon>
        <taxon>Mycobacteriales</taxon>
        <taxon>Gordoniaceae</taxon>
        <taxon>Gordonia</taxon>
    </lineage>
</organism>
<dbReference type="AlphaFoldDB" id="L7LN89"/>
<feature type="region of interest" description="Disordered" evidence="1">
    <location>
        <begin position="1"/>
        <end position="23"/>
    </location>
</feature>
<proteinExistence type="predicted"/>
<dbReference type="RefSeq" id="WP_006897770.1">
    <property type="nucleotide sequence ID" value="NZ_BANU01000033.1"/>
</dbReference>
<keyword evidence="3" id="KW-1185">Reference proteome</keyword>
<evidence type="ECO:0000313" key="3">
    <source>
        <dbReference type="Proteomes" id="UP000035083"/>
    </source>
</evidence>
<sequence length="68" mass="7301">MNEGANEPAGGVVDRRRPKRQRHSLSELVAIVRPPGNPHGVRAFAADELEEAAQYAAESGGEVEHLAE</sequence>
<name>L7LN89_9ACTN</name>
<evidence type="ECO:0000256" key="1">
    <source>
        <dbReference type="SAM" id="MobiDB-lite"/>
    </source>
</evidence>
<dbReference type="Proteomes" id="UP000035083">
    <property type="component" value="Unassembled WGS sequence"/>
</dbReference>
<accession>L7LN89</accession>
<reference evidence="2 3" key="1">
    <citation type="submission" date="2012-12" db="EMBL/GenBank/DDBJ databases">
        <title>Whole genome shotgun sequence of Gordonia sihwensis NBRC 108236.</title>
        <authorList>
            <person name="Yoshida I."/>
            <person name="Hosoyama A."/>
            <person name="Tsuchikane K."/>
            <person name="Ando Y."/>
            <person name="Baba S."/>
            <person name="Ohji S."/>
            <person name="Hamada M."/>
            <person name="Tamura T."/>
            <person name="Yamazoe A."/>
            <person name="Yamazaki S."/>
            <person name="Fujita N."/>
        </authorList>
    </citation>
    <scope>NUCLEOTIDE SEQUENCE [LARGE SCALE GENOMIC DNA]</scope>
    <source>
        <strain evidence="2 3">NBRC 108236</strain>
    </source>
</reference>
<gene>
    <name evidence="2" type="ORF">GSI01S_33_00500</name>
</gene>
<dbReference type="EMBL" id="BANU01000033">
    <property type="protein sequence ID" value="GAC62364.1"/>
    <property type="molecule type" value="Genomic_DNA"/>
</dbReference>
<dbReference type="eggNOG" id="ENOG502ZW0Z">
    <property type="taxonomic scope" value="Bacteria"/>
</dbReference>
<comment type="caution">
    <text evidence="2">The sequence shown here is derived from an EMBL/GenBank/DDBJ whole genome shotgun (WGS) entry which is preliminary data.</text>
</comment>
<evidence type="ECO:0000313" key="2">
    <source>
        <dbReference type="EMBL" id="GAC62364.1"/>
    </source>
</evidence>